<comment type="caution">
    <text evidence="1">The sequence shown here is derived from an EMBL/GenBank/DDBJ whole genome shotgun (WGS) entry which is preliminary data.</text>
</comment>
<name>A0A4Y2DYH1_ARAVE</name>
<accession>A0A4Y2DYH1</accession>
<proteinExistence type="predicted"/>
<reference evidence="1 2" key="1">
    <citation type="journal article" date="2019" name="Sci. Rep.">
        <title>Orb-weaving spider Araneus ventricosus genome elucidates the spidroin gene catalogue.</title>
        <authorList>
            <person name="Kono N."/>
            <person name="Nakamura H."/>
            <person name="Ohtoshi R."/>
            <person name="Moran D.A.P."/>
            <person name="Shinohara A."/>
            <person name="Yoshida Y."/>
            <person name="Fujiwara M."/>
            <person name="Mori M."/>
            <person name="Tomita M."/>
            <person name="Arakawa K."/>
        </authorList>
    </citation>
    <scope>NUCLEOTIDE SEQUENCE [LARGE SCALE GENOMIC DNA]</scope>
</reference>
<organism evidence="1 2">
    <name type="scientific">Araneus ventricosus</name>
    <name type="common">Orbweaver spider</name>
    <name type="synonym">Epeira ventricosa</name>
    <dbReference type="NCBI Taxonomy" id="182803"/>
    <lineage>
        <taxon>Eukaryota</taxon>
        <taxon>Metazoa</taxon>
        <taxon>Ecdysozoa</taxon>
        <taxon>Arthropoda</taxon>
        <taxon>Chelicerata</taxon>
        <taxon>Arachnida</taxon>
        <taxon>Araneae</taxon>
        <taxon>Araneomorphae</taxon>
        <taxon>Entelegynae</taxon>
        <taxon>Araneoidea</taxon>
        <taxon>Araneidae</taxon>
        <taxon>Araneus</taxon>
    </lineage>
</organism>
<dbReference type="EMBL" id="BGPR01000445">
    <property type="protein sequence ID" value="GBM20655.1"/>
    <property type="molecule type" value="Genomic_DNA"/>
</dbReference>
<keyword evidence="2" id="KW-1185">Reference proteome</keyword>
<dbReference type="AlphaFoldDB" id="A0A4Y2DYH1"/>
<dbReference type="Proteomes" id="UP000499080">
    <property type="component" value="Unassembled WGS sequence"/>
</dbReference>
<gene>
    <name evidence="1" type="ORF">AVEN_230241_1</name>
</gene>
<protein>
    <submittedName>
        <fullName evidence="1">Uncharacterized protein</fullName>
    </submittedName>
</protein>
<evidence type="ECO:0000313" key="1">
    <source>
        <dbReference type="EMBL" id="GBM20655.1"/>
    </source>
</evidence>
<sequence>MVTDCGGLCQNVWVTDVFITGRWPLEAPLNLKSQLKTDLHRPLAELGFISWGPPTFGWANVYGKDIPVINFQVILMGKKCSEKIWEETACLKRIWTRILELGRDFNVVLILVSGMYRRGRGGDKKGMDAPFVNFGGCCEHKIIVHLGNGV</sequence>
<evidence type="ECO:0000313" key="2">
    <source>
        <dbReference type="Proteomes" id="UP000499080"/>
    </source>
</evidence>